<accession>A0A0F0LGM4</accession>
<dbReference type="STRING" id="582680.RS86_03621"/>
<dbReference type="AlphaFoldDB" id="A0A0F0LGM4"/>
<dbReference type="GO" id="GO:0043565">
    <property type="term" value="F:sequence-specific DNA binding"/>
    <property type="evidence" value="ECO:0007669"/>
    <property type="project" value="InterPro"/>
</dbReference>
<dbReference type="RefSeq" id="WP_045273683.1">
    <property type="nucleotide sequence ID" value="NZ_JYIX01000040.1"/>
</dbReference>
<dbReference type="PROSITE" id="PS01124">
    <property type="entry name" value="HTH_ARAC_FAMILY_2"/>
    <property type="match status" value="1"/>
</dbReference>
<organism evidence="5 6">
    <name type="scientific">Microbacterium azadirachtae</name>
    <dbReference type="NCBI Taxonomy" id="582680"/>
    <lineage>
        <taxon>Bacteria</taxon>
        <taxon>Bacillati</taxon>
        <taxon>Actinomycetota</taxon>
        <taxon>Actinomycetes</taxon>
        <taxon>Micrococcales</taxon>
        <taxon>Microbacteriaceae</taxon>
        <taxon>Microbacterium</taxon>
    </lineage>
</organism>
<evidence type="ECO:0000313" key="6">
    <source>
        <dbReference type="Proteomes" id="UP000033740"/>
    </source>
</evidence>
<sequence length="297" mass="33615">MNKQNGRDVFVDEQHLRSLGWKALDRRFPRIVAHSAISQKWVASRIWSSASHLTSTTAPRRRAARIVVGIEGTGRVAVRDRSYELPPKHILVVRSDSPVVISCEKSWARFYWEFDDLERGDSLLLHALQGPRLLPDLYWNLIAATTNTVVTRAEQNDNRFDDPFLNESVLTLFSAAIVNSLAVENLRSDELSRRFLEAIQLIEARHSDRALNVAQLARLLGVSIPHLHRIFAAQDTTPGREIERQRVLSAHALITSRQRSGRHSAEAVARLSGFTSTRRMRDALQRFEEDNATSLGA</sequence>
<evidence type="ECO:0000313" key="5">
    <source>
        <dbReference type="EMBL" id="KJL30681.1"/>
    </source>
</evidence>
<gene>
    <name evidence="5" type="ORF">RS86_03621</name>
</gene>
<comment type="caution">
    <text evidence="5">The sequence shown here is derived from an EMBL/GenBank/DDBJ whole genome shotgun (WGS) entry which is preliminary data.</text>
</comment>
<dbReference type="Gene3D" id="1.10.10.60">
    <property type="entry name" value="Homeodomain-like"/>
    <property type="match status" value="1"/>
</dbReference>
<reference evidence="5 6" key="1">
    <citation type="submission" date="2015-02" db="EMBL/GenBank/DDBJ databases">
        <title>Draft genome sequences of ten Microbacterium spp. with emphasis on heavy metal contaminated environments.</title>
        <authorList>
            <person name="Corretto E."/>
        </authorList>
    </citation>
    <scope>NUCLEOTIDE SEQUENCE [LARGE SCALE GENOMIC DNA]</scope>
    <source>
        <strain evidence="5 6">ARN176</strain>
    </source>
</reference>
<keyword evidence="6" id="KW-1185">Reference proteome</keyword>
<dbReference type="EMBL" id="JYIX01000040">
    <property type="protein sequence ID" value="KJL30681.1"/>
    <property type="molecule type" value="Genomic_DNA"/>
</dbReference>
<evidence type="ECO:0000259" key="4">
    <source>
        <dbReference type="PROSITE" id="PS01124"/>
    </source>
</evidence>
<dbReference type="PATRIC" id="fig|582680.6.peg.3707"/>
<dbReference type="InterPro" id="IPR018060">
    <property type="entry name" value="HTH_AraC"/>
</dbReference>
<evidence type="ECO:0000256" key="3">
    <source>
        <dbReference type="ARBA" id="ARBA00023163"/>
    </source>
</evidence>
<keyword evidence="3" id="KW-0804">Transcription</keyword>
<evidence type="ECO:0000256" key="2">
    <source>
        <dbReference type="ARBA" id="ARBA00023125"/>
    </source>
</evidence>
<dbReference type="GO" id="GO:0003700">
    <property type="term" value="F:DNA-binding transcription factor activity"/>
    <property type="evidence" value="ECO:0007669"/>
    <property type="project" value="InterPro"/>
</dbReference>
<dbReference type="PANTHER" id="PTHR46796">
    <property type="entry name" value="HTH-TYPE TRANSCRIPTIONAL ACTIVATOR RHAS-RELATED"/>
    <property type="match status" value="1"/>
</dbReference>
<dbReference type="SMART" id="SM00342">
    <property type="entry name" value="HTH_ARAC"/>
    <property type="match status" value="1"/>
</dbReference>
<keyword evidence="1" id="KW-0805">Transcription regulation</keyword>
<proteinExistence type="predicted"/>
<feature type="domain" description="HTH araC/xylS-type" evidence="4">
    <location>
        <begin position="196"/>
        <end position="286"/>
    </location>
</feature>
<name>A0A0F0LGM4_9MICO</name>
<dbReference type="InterPro" id="IPR050204">
    <property type="entry name" value="AraC_XylS_family_regulators"/>
</dbReference>
<protein>
    <submittedName>
        <fullName evidence="5">DNA-binding transcriptional activator FeaR</fullName>
    </submittedName>
</protein>
<evidence type="ECO:0000256" key="1">
    <source>
        <dbReference type="ARBA" id="ARBA00023015"/>
    </source>
</evidence>
<keyword evidence="2 5" id="KW-0238">DNA-binding</keyword>
<dbReference type="Proteomes" id="UP000033740">
    <property type="component" value="Unassembled WGS sequence"/>
</dbReference>